<proteinExistence type="predicted"/>
<sequence length="147" mass="16831">MIAARPSLQNFRDGPQPRNLRALLQDLGPRRVPVSAVWCVPQATARIRLQQPHVPPHLHPSWLRGNVPCLGGNRDPLTSCGFVSEETQQRFQWLQWVVERNMHLSEVDDMSCWKPVSSKTVKRDMQRCSTKVGVVKRQLAFVNKKTD</sequence>
<dbReference type="EMBL" id="ANIZ01002679">
    <property type="protein sequence ID" value="ETI39062.1"/>
    <property type="molecule type" value="Genomic_DNA"/>
</dbReference>
<reference evidence="1 2" key="1">
    <citation type="submission" date="2013-11" db="EMBL/GenBank/DDBJ databases">
        <title>The Genome Sequence of Phytophthora parasitica P1569.</title>
        <authorList>
            <consortium name="The Broad Institute Genomics Platform"/>
            <person name="Russ C."/>
            <person name="Tyler B."/>
            <person name="Panabieres F."/>
            <person name="Shan W."/>
            <person name="Tripathy S."/>
            <person name="Grunwald N."/>
            <person name="Machado M."/>
            <person name="Johnson C.S."/>
            <person name="Arredondo F."/>
            <person name="Hong C."/>
            <person name="Coffey M."/>
            <person name="Young S.K."/>
            <person name="Zeng Q."/>
            <person name="Gargeya S."/>
            <person name="Fitzgerald M."/>
            <person name="Abouelleil A."/>
            <person name="Alvarado L."/>
            <person name="Chapman S.B."/>
            <person name="Gainer-Dewar J."/>
            <person name="Goldberg J."/>
            <person name="Griggs A."/>
            <person name="Gujja S."/>
            <person name="Hansen M."/>
            <person name="Howarth C."/>
            <person name="Imamovic A."/>
            <person name="Ireland A."/>
            <person name="Larimer J."/>
            <person name="McCowan C."/>
            <person name="Murphy C."/>
            <person name="Pearson M."/>
            <person name="Poon T.W."/>
            <person name="Priest M."/>
            <person name="Roberts A."/>
            <person name="Saif S."/>
            <person name="Shea T."/>
            <person name="Sykes S."/>
            <person name="Wortman J."/>
            <person name="Nusbaum C."/>
            <person name="Birren B."/>
        </authorList>
    </citation>
    <scope>NUCLEOTIDE SEQUENCE [LARGE SCALE GENOMIC DNA]</scope>
    <source>
        <strain evidence="1 2">P1569</strain>
    </source>
</reference>
<protein>
    <submittedName>
        <fullName evidence="1">Uncharacterized protein</fullName>
    </submittedName>
</protein>
<accession>V9ELW7</accession>
<keyword evidence="2" id="KW-1185">Reference proteome</keyword>
<name>V9ELW7_PHYNI</name>
<organism evidence="1 2">
    <name type="scientific">Phytophthora nicotianae P1569</name>
    <dbReference type="NCBI Taxonomy" id="1317065"/>
    <lineage>
        <taxon>Eukaryota</taxon>
        <taxon>Sar</taxon>
        <taxon>Stramenopiles</taxon>
        <taxon>Oomycota</taxon>
        <taxon>Peronosporomycetes</taxon>
        <taxon>Peronosporales</taxon>
        <taxon>Peronosporaceae</taxon>
        <taxon>Phytophthora</taxon>
    </lineage>
</organism>
<gene>
    <name evidence="1" type="ORF">F443_15307</name>
</gene>
<dbReference type="AlphaFoldDB" id="V9ELW7"/>
<evidence type="ECO:0000313" key="2">
    <source>
        <dbReference type="Proteomes" id="UP000018721"/>
    </source>
</evidence>
<dbReference type="HOGENOM" id="CLU_1771745_0_0_1"/>
<dbReference type="Proteomes" id="UP000018721">
    <property type="component" value="Unassembled WGS sequence"/>
</dbReference>
<comment type="caution">
    <text evidence="1">The sequence shown here is derived from an EMBL/GenBank/DDBJ whole genome shotgun (WGS) entry which is preliminary data.</text>
</comment>
<evidence type="ECO:0000313" key="1">
    <source>
        <dbReference type="EMBL" id="ETI39062.1"/>
    </source>
</evidence>